<dbReference type="RefSeq" id="WP_126864685.1">
    <property type="nucleotide sequence ID" value="NZ_JAUSTX010000006.1"/>
</dbReference>
<dbReference type="AlphaFoldDB" id="A0A3S0W7A0"/>
<accession>A0A3S0W7A0</accession>
<dbReference type="GO" id="GO:0009378">
    <property type="term" value="F:four-way junction helicase activity"/>
    <property type="evidence" value="ECO:0007669"/>
    <property type="project" value="TreeGrafter"/>
</dbReference>
<dbReference type="PANTHER" id="PTHR13710:SF84">
    <property type="entry name" value="ATP-DEPENDENT DNA HELICASE RECS-RELATED"/>
    <property type="match status" value="1"/>
</dbReference>
<feature type="domain" description="Helicase ATP-binding" evidence="6">
    <location>
        <begin position="24"/>
        <end position="191"/>
    </location>
</feature>
<keyword evidence="4" id="KW-0067">ATP-binding</keyword>
<dbReference type="Gene3D" id="3.40.50.300">
    <property type="entry name" value="P-loop containing nucleotide triphosphate hydrolases"/>
    <property type="match status" value="2"/>
</dbReference>
<dbReference type="NCBIfam" id="TIGR00614">
    <property type="entry name" value="recQ_fam"/>
    <property type="match status" value="1"/>
</dbReference>
<reference evidence="8 9" key="1">
    <citation type="submission" date="2018-12" db="EMBL/GenBank/DDBJ databases">
        <title>Bacillus chawlae sp. nov., Bacillus glennii sp. nov., and Bacillus saganii sp. nov. Isolated from the Vehicle Assembly Building at Kennedy Space Center where the Viking Spacecraft were Assembled.</title>
        <authorList>
            <person name="Seuylemezian A."/>
            <person name="Vaishampayan P."/>
        </authorList>
    </citation>
    <scope>NUCLEOTIDE SEQUENCE [LARGE SCALE GENOMIC DNA]</scope>
    <source>
        <strain evidence="8 9">L5</strain>
    </source>
</reference>
<keyword evidence="3 8" id="KW-0347">Helicase</keyword>
<dbReference type="PROSITE" id="PS51192">
    <property type="entry name" value="HELICASE_ATP_BIND_1"/>
    <property type="match status" value="1"/>
</dbReference>
<keyword evidence="1" id="KW-0547">Nucleotide-binding</keyword>
<evidence type="ECO:0000313" key="8">
    <source>
        <dbReference type="EMBL" id="RUQ29272.1"/>
    </source>
</evidence>
<dbReference type="InterPro" id="IPR014001">
    <property type="entry name" value="Helicase_ATP-bd"/>
</dbReference>
<feature type="domain" description="Helicase C-terminal" evidence="7">
    <location>
        <begin position="215"/>
        <end position="379"/>
    </location>
</feature>
<dbReference type="Pfam" id="PF00271">
    <property type="entry name" value="Helicase_C"/>
    <property type="match status" value="1"/>
</dbReference>
<evidence type="ECO:0000259" key="6">
    <source>
        <dbReference type="PROSITE" id="PS51192"/>
    </source>
</evidence>
<dbReference type="OrthoDB" id="9763310at2"/>
<dbReference type="Proteomes" id="UP000267430">
    <property type="component" value="Unassembled WGS sequence"/>
</dbReference>
<dbReference type="SMART" id="SM00487">
    <property type="entry name" value="DEXDc"/>
    <property type="match status" value="1"/>
</dbReference>
<evidence type="ECO:0000256" key="1">
    <source>
        <dbReference type="ARBA" id="ARBA00022741"/>
    </source>
</evidence>
<dbReference type="GO" id="GO:0003677">
    <property type="term" value="F:DNA binding"/>
    <property type="evidence" value="ECO:0007669"/>
    <property type="project" value="UniProtKB-KW"/>
</dbReference>
<evidence type="ECO:0000256" key="5">
    <source>
        <dbReference type="ARBA" id="ARBA00023125"/>
    </source>
</evidence>
<organism evidence="8 9">
    <name type="scientific">Peribacillus cavernae</name>
    <dbReference type="NCBI Taxonomy" id="1674310"/>
    <lineage>
        <taxon>Bacteria</taxon>
        <taxon>Bacillati</taxon>
        <taxon>Bacillota</taxon>
        <taxon>Bacilli</taxon>
        <taxon>Bacillales</taxon>
        <taxon>Bacillaceae</taxon>
        <taxon>Peribacillus</taxon>
    </lineage>
</organism>
<dbReference type="PROSITE" id="PS00690">
    <property type="entry name" value="DEAH_ATP_HELICASE"/>
    <property type="match status" value="1"/>
</dbReference>
<sequence>MNLEKQLHTHFGFNTFRPGQKEIISSLLNGQHTLGMLATGTGKSLCYQLTGYILKKPVLIVSPLLSLMQDQAEQLKHMGEKSVLTLNSFLEREQKREAIQNITRYRFIFLSPEMLAVEGILNALRNLDIGLFVIDEAHCISQWGYDFRPDYLQLGNIRRKLSNPLTLALTATATEEVREDISDRLDLDTVHQVISSVDRGNIALAVETFSGYEEKLQRLLEITRESKGPGIIYFSSKKAAENTALYLKENGIAHVAYYHGGMEQEQRMLIQQQFITGQLRVICSTSAFGMGVNKENVRFVVHFHLPSGIEAYVQETGRAGRDGNQSAAIILYCEGDEGLPLHLMEQELPTEPQIDGVFSYVDFSKFVSEKPPVAVQEAIIQQFSLSEIQWRFIQHFIGLNRGQGNVLKVKEAMKRYVSSRKEYKTAKIYSFLTWLISKQCRREGVLNYFQEEKKSQNERCCDRCGLDPELLQNMSANGSELAASRFTNWKQDLAKLLLKAADSNEK</sequence>
<comment type="caution">
    <text evidence="8">The sequence shown here is derived from an EMBL/GenBank/DDBJ whole genome shotgun (WGS) entry which is preliminary data.</text>
</comment>
<dbReference type="PANTHER" id="PTHR13710">
    <property type="entry name" value="DNA HELICASE RECQ FAMILY MEMBER"/>
    <property type="match status" value="1"/>
</dbReference>
<dbReference type="GO" id="GO:0043138">
    <property type="term" value="F:3'-5' DNA helicase activity"/>
    <property type="evidence" value="ECO:0007669"/>
    <property type="project" value="TreeGrafter"/>
</dbReference>
<name>A0A3S0W7A0_9BACI</name>
<evidence type="ECO:0000256" key="4">
    <source>
        <dbReference type="ARBA" id="ARBA00022840"/>
    </source>
</evidence>
<dbReference type="GO" id="GO:0043590">
    <property type="term" value="C:bacterial nucleoid"/>
    <property type="evidence" value="ECO:0007669"/>
    <property type="project" value="TreeGrafter"/>
</dbReference>
<dbReference type="InterPro" id="IPR011545">
    <property type="entry name" value="DEAD/DEAH_box_helicase_dom"/>
</dbReference>
<evidence type="ECO:0000256" key="3">
    <source>
        <dbReference type="ARBA" id="ARBA00022806"/>
    </source>
</evidence>
<proteinExistence type="predicted"/>
<dbReference type="InterPro" id="IPR001650">
    <property type="entry name" value="Helicase_C-like"/>
</dbReference>
<evidence type="ECO:0000259" key="7">
    <source>
        <dbReference type="PROSITE" id="PS51194"/>
    </source>
</evidence>
<evidence type="ECO:0000256" key="2">
    <source>
        <dbReference type="ARBA" id="ARBA00022801"/>
    </source>
</evidence>
<keyword evidence="2" id="KW-0378">Hydrolase</keyword>
<dbReference type="GO" id="GO:0005737">
    <property type="term" value="C:cytoplasm"/>
    <property type="evidence" value="ECO:0007669"/>
    <property type="project" value="TreeGrafter"/>
</dbReference>
<keyword evidence="5" id="KW-0238">DNA-binding</keyword>
<dbReference type="InterPro" id="IPR027417">
    <property type="entry name" value="P-loop_NTPase"/>
</dbReference>
<dbReference type="PROSITE" id="PS51194">
    <property type="entry name" value="HELICASE_CTER"/>
    <property type="match status" value="1"/>
</dbReference>
<evidence type="ECO:0000313" key="9">
    <source>
        <dbReference type="Proteomes" id="UP000267430"/>
    </source>
</evidence>
<dbReference type="InterPro" id="IPR004589">
    <property type="entry name" value="DNA_helicase_ATP-dep_RecQ"/>
</dbReference>
<dbReference type="CDD" id="cd17920">
    <property type="entry name" value="DEXHc_RecQ"/>
    <property type="match status" value="1"/>
</dbReference>
<dbReference type="GO" id="GO:0005524">
    <property type="term" value="F:ATP binding"/>
    <property type="evidence" value="ECO:0007669"/>
    <property type="project" value="UniProtKB-KW"/>
</dbReference>
<dbReference type="GO" id="GO:0006310">
    <property type="term" value="P:DNA recombination"/>
    <property type="evidence" value="ECO:0007669"/>
    <property type="project" value="InterPro"/>
</dbReference>
<dbReference type="EMBL" id="RYZZ01000010">
    <property type="protein sequence ID" value="RUQ29272.1"/>
    <property type="molecule type" value="Genomic_DNA"/>
</dbReference>
<dbReference type="Pfam" id="PF00270">
    <property type="entry name" value="DEAD"/>
    <property type="match status" value="1"/>
</dbReference>
<dbReference type="GO" id="GO:0030894">
    <property type="term" value="C:replisome"/>
    <property type="evidence" value="ECO:0007669"/>
    <property type="project" value="TreeGrafter"/>
</dbReference>
<dbReference type="GO" id="GO:0016787">
    <property type="term" value="F:hydrolase activity"/>
    <property type="evidence" value="ECO:0007669"/>
    <property type="project" value="UniProtKB-KW"/>
</dbReference>
<keyword evidence="9" id="KW-1185">Reference proteome</keyword>
<dbReference type="InterPro" id="IPR002464">
    <property type="entry name" value="DNA/RNA_helicase_DEAH_CS"/>
</dbReference>
<dbReference type="SMART" id="SM00490">
    <property type="entry name" value="HELICc"/>
    <property type="match status" value="1"/>
</dbReference>
<dbReference type="GO" id="GO:0006281">
    <property type="term" value="P:DNA repair"/>
    <property type="evidence" value="ECO:0007669"/>
    <property type="project" value="TreeGrafter"/>
</dbReference>
<dbReference type="SUPFAM" id="SSF52540">
    <property type="entry name" value="P-loop containing nucleoside triphosphate hydrolases"/>
    <property type="match status" value="1"/>
</dbReference>
<protein>
    <submittedName>
        <fullName evidence="8">ATP-dependent DNA helicase RecQ</fullName>
    </submittedName>
</protein>
<gene>
    <name evidence="8" type="ORF">ELQ35_09915</name>
</gene>